<name>A0AAU7CPM3_9BACT</name>
<evidence type="ECO:0000313" key="2">
    <source>
        <dbReference type="EMBL" id="XBH06965.1"/>
    </source>
</evidence>
<gene>
    <name evidence="2" type="ORF">V5E97_13260</name>
</gene>
<reference evidence="2" key="1">
    <citation type="submission" date="2024-05" db="EMBL/GenBank/DDBJ databases">
        <title>Planctomycetes of the genus Singulisphaera possess chitinolytic capabilities.</title>
        <authorList>
            <person name="Ivanova A."/>
        </authorList>
    </citation>
    <scope>NUCLEOTIDE SEQUENCE</scope>
    <source>
        <strain evidence="2">Ch08T</strain>
    </source>
</reference>
<accession>A0AAU7CPM3</accession>
<feature type="compositionally biased region" description="Basic and acidic residues" evidence="1">
    <location>
        <begin position="7"/>
        <end position="22"/>
    </location>
</feature>
<proteinExistence type="predicted"/>
<dbReference type="RefSeq" id="WP_406699813.1">
    <property type="nucleotide sequence ID" value="NZ_CP155447.1"/>
</dbReference>
<evidence type="ECO:0000256" key="1">
    <source>
        <dbReference type="SAM" id="MobiDB-lite"/>
    </source>
</evidence>
<feature type="region of interest" description="Disordered" evidence="1">
    <location>
        <begin position="1"/>
        <end position="26"/>
    </location>
</feature>
<sequence length="104" mass="11991">MSENEFENGHEEEHEGHEHEVEEALEEALELDTQTQIFLEMRRQNVDLLKIAAEVAGYTGAHAPLKPGDLKSAMKSIWDVYSELYVWIDPEESDDEDDDEEDDL</sequence>
<protein>
    <submittedName>
        <fullName evidence="2">Uncharacterized protein</fullName>
    </submittedName>
</protein>
<dbReference type="AlphaFoldDB" id="A0AAU7CPM3"/>
<organism evidence="2">
    <name type="scientific">Singulisphaera sp. Ch08</name>
    <dbReference type="NCBI Taxonomy" id="3120278"/>
    <lineage>
        <taxon>Bacteria</taxon>
        <taxon>Pseudomonadati</taxon>
        <taxon>Planctomycetota</taxon>
        <taxon>Planctomycetia</taxon>
        <taxon>Isosphaerales</taxon>
        <taxon>Isosphaeraceae</taxon>
        <taxon>Singulisphaera</taxon>
    </lineage>
</organism>
<dbReference type="EMBL" id="CP155447">
    <property type="protein sequence ID" value="XBH06965.1"/>
    <property type="molecule type" value="Genomic_DNA"/>
</dbReference>